<evidence type="ECO:0000313" key="1">
    <source>
        <dbReference type="EMBL" id="KMN10178.1"/>
    </source>
</evidence>
<dbReference type="GO" id="GO:0046718">
    <property type="term" value="P:symbiont entry into host cell"/>
    <property type="evidence" value="ECO:0007669"/>
    <property type="project" value="InterPro"/>
</dbReference>
<dbReference type="InterPro" id="IPR006487">
    <property type="entry name" value="Phage_lambda_L"/>
</dbReference>
<organism evidence="1 2">
    <name type="scientific">Pseudomonas weihenstephanensis</name>
    <dbReference type="NCBI Taxonomy" id="1608994"/>
    <lineage>
        <taxon>Bacteria</taxon>
        <taxon>Pseudomonadati</taxon>
        <taxon>Pseudomonadota</taxon>
        <taxon>Gammaproteobacteria</taxon>
        <taxon>Pseudomonadales</taxon>
        <taxon>Pseudomonadaceae</taxon>
        <taxon>Pseudomonas</taxon>
    </lineage>
</organism>
<gene>
    <name evidence="1" type="ORF">TU86_21900</name>
</gene>
<dbReference type="GO" id="GO:0030430">
    <property type="term" value="C:host cell cytoplasm"/>
    <property type="evidence" value="ECO:0007669"/>
    <property type="project" value="InterPro"/>
</dbReference>
<dbReference type="Proteomes" id="UP000036325">
    <property type="component" value="Unassembled WGS sequence"/>
</dbReference>
<sequence length="228" mass="24745">MITLDSQKLEPGALIQLIELDGEARGMGILRFHAHQQSTPIIWKGEAYLPRPYETGGFGRSVEGNSSTPMLKISNIDGTITAPCRQFQGMSGVKLTVRQTYAKYLDAANFPEGNPGASSMEKLDISYINQVTSLLREEVVFSLAPPTAVKGQKLPGGLIMNRCEWCLWGEYRGPDCNYTGIKMFDLDGNPVDDPALDRCGGRPSDCEIRHGRGNPLPFGGVPGASLIG</sequence>
<dbReference type="PATRIC" id="fig|1608994.3.peg.553"/>
<name>A0A0J6ICT8_9PSED</name>
<dbReference type="EMBL" id="JYLF01000015">
    <property type="protein sequence ID" value="KMN10178.1"/>
    <property type="molecule type" value="Genomic_DNA"/>
</dbReference>
<dbReference type="STRING" id="1608994.TU86_21900"/>
<proteinExistence type="predicted"/>
<dbReference type="OrthoDB" id="5673400at2"/>
<dbReference type="RefSeq" id="WP_048366421.1">
    <property type="nucleotide sequence ID" value="NZ_JYLF01000015.1"/>
</dbReference>
<evidence type="ECO:0000313" key="2">
    <source>
        <dbReference type="Proteomes" id="UP000036325"/>
    </source>
</evidence>
<accession>A0A0J6ICT8</accession>
<dbReference type="AlphaFoldDB" id="A0A0J6ICT8"/>
<dbReference type="GO" id="GO:0051536">
    <property type="term" value="F:iron-sulfur cluster binding"/>
    <property type="evidence" value="ECO:0007669"/>
    <property type="project" value="InterPro"/>
</dbReference>
<dbReference type="NCBIfam" id="TIGR01600">
    <property type="entry name" value="phage_tail_L"/>
    <property type="match status" value="1"/>
</dbReference>
<reference evidence="1 2" key="1">
    <citation type="submission" date="2015-02" db="EMBL/GenBank/DDBJ databases">
        <title>Pseudomonas helleri sp. nov. and Pseudomonas weihenstephanensis sp. nov., isolated from raw cows milk.</title>
        <authorList>
            <person name="von Neubeck M."/>
            <person name="Huptas C."/>
            <person name="Wenning M."/>
            <person name="Scherer S."/>
        </authorList>
    </citation>
    <scope>NUCLEOTIDE SEQUENCE [LARGE SCALE GENOMIC DNA]</scope>
    <source>
        <strain evidence="1 2">DSM 29166</strain>
    </source>
</reference>
<dbReference type="Pfam" id="PF05100">
    <property type="entry name" value="Phage_tail_L"/>
    <property type="match status" value="1"/>
</dbReference>
<comment type="caution">
    <text evidence="1">The sequence shown here is derived from an EMBL/GenBank/DDBJ whole genome shotgun (WGS) entry which is preliminary data.</text>
</comment>
<protein>
    <submittedName>
        <fullName evidence="1">Tail protein</fullName>
    </submittedName>
</protein>